<dbReference type="SUPFAM" id="SSF46906">
    <property type="entry name" value="Ribosomal protein L11, C-terminal domain"/>
    <property type="match status" value="1"/>
</dbReference>
<dbReference type="Gene3D" id="3.30.1550.10">
    <property type="entry name" value="Ribosomal protein L11/L12, N-terminal domain"/>
    <property type="match status" value="1"/>
</dbReference>
<dbReference type="SMART" id="SM00649">
    <property type="entry name" value="RL11"/>
    <property type="match status" value="1"/>
</dbReference>
<evidence type="ECO:0000256" key="7">
    <source>
        <dbReference type="HAMAP-Rule" id="MF_00736"/>
    </source>
</evidence>
<dbReference type="PANTHER" id="PTHR11661">
    <property type="entry name" value="60S RIBOSOMAL PROTEIN L12"/>
    <property type="match status" value="1"/>
</dbReference>
<comment type="function">
    <text evidence="7">Forms part of the ribosomal stalk which helps the ribosome interact with GTP-bound translation factors.</text>
</comment>
<keyword evidence="12" id="KW-1185">Reference proteome</keyword>
<organism evidence="11 12">
    <name type="scientific">Candidatus Mesenet longicola</name>
    <dbReference type="NCBI Taxonomy" id="1892558"/>
    <lineage>
        <taxon>Bacteria</taxon>
        <taxon>Pseudomonadati</taxon>
        <taxon>Pseudomonadota</taxon>
        <taxon>Alphaproteobacteria</taxon>
        <taxon>Rickettsiales</taxon>
        <taxon>Anaplasmataceae</taxon>
        <taxon>Candidatus Mesenet</taxon>
    </lineage>
</organism>
<dbReference type="InterPro" id="IPR020784">
    <property type="entry name" value="Ribosomal_uL11_N"/>
</dbReference>
<evidence type="ECO:0000256" key="8">
    <source>
        <dbReference type="RuleBase" id="RU003978"/>
    </source>
</evidence>
<dbReference type="AlphaFoldDB" id="A0A8J3HUJ1"/>
<keyword evidence="4 7" id="KW-0694">RNA-binding</keyword>
<dbReference type="GO" id="GO:0070180">
    <property type="term" value="F:large ribosomal subunit rRNA binding"/>
    <property type="evidence" value="ECO:0007669"/>
    <property type="project" value="UniProtKB-UniRule"/>
</dbReference>
<keyword evidence="2 7" id="KW-0488">Methylation</keyword>
<dbReference type="InterPro" id="IPR036796">
    <property type="entry name" value="Ribosomal_uL11_N_sf"/>
</dbReference>
<comment type="caution">
    <text evidence="11">The sequence shown here is derived from an EMBL/GenBank/DDBJ whole genome shotgun (WGS) entry which is preliminary data.</text>
</comment>
<protein>
    <recommendedName>
        <fullName evidence="7">Large ribosomal subunit protein uL11</fullName>
    </recommendedName>
</protein>
<dbReference type="HAMAP" id="MF_00736">
    <property type="entry name" value="Ribosomal_uL11"/>
    <property type="match status" value="1"/>
</dbReference>
<dbReference type="CDD" id="cd00349">
    <property type="entry name" value="Ribosomal_L11"/>
    <property type="match status" value="1"/>
</dbReference>
<feature type="domain" description="Large ribosomal subunit protein uL11 C-terminal" evidence="9">
    <location>
        <begin position="79"/>
        <end position="145"/>
    </location>
</feature>
<dbReference type="Pfam" id="PF03946">
    <property type="entry name" value="Ribosomal_L11_N"/>
    <property type="match status" value="1"/>
</dbReference>
<evidence type="ECO:0000259" key="10">
    <source>
        <dbReference type="Pfam" id="PF03946"/>
    </source>
</evidence>
<evidence type="ECO:0000256" key="1">
    <source>
        <dbReference type="ARBA" id="ARBA00010537"/>
    </source>
</evidence>
<feature type="domain" description="Large ribosomal subunit protein uL11 N-terminal" evidence="10">
    <location>
        <begin position="10"/>
        <end position="71"/>
    </location>
</feature>
<evidence type="ECO:0000256" key="5">
    <source>
        <dbReference type="ARBA" id="ARBA00022980"/>
    </source>
</evidence>
<comment type="subunit">
    <text evidence="7">Part of the ribosomal stalk of the 50S ribosomal subunit. Interacts with L10 and the large rRNA to form the base of the stalk. L10 forms an elongated spine to which L12 dimers bind in a sequential fashion forming a multimeric L10(L12)X complex.</text>
</comment>
<dbReference type="InterPro" id="IPR000911">
    <property type="entry name" value="Ribosomal_uL11"/>
</dbReference>
<dbReference type="Gene3D" id="1.10.10.250">
    <property type="entry name" value="Ribosomal protein L11, C-terminal domain"/>
    <property type="match status" value="1"/>
</dbReference>
<reference evidence="11 12" key="1">
    <citation type="journal article" date="2021" name="Microb. Ecol.">
        <title>Candidatus Mesenet longicola: Novel Endosymbionts of Brontispa longissima that Induce Cytoplasmic Incompatibility.</title>
        <authorList>
            <person name="Takano S."/>
            <person name="Gotoh Y."/>
            <person name="Hayashi T."/>
        </authorList>
    </citation>
    <scope>NUCLEOTIDE SEQUENCE [LARGE SCALE GENOMIC DNA]</scope>
    <source>
        <strain evidence="11">L5</strain>
    </source>
</reference>
<evidence type="ECO:0000256" key="2">
    <source>
        <dbReference type="ARBA" id="ARBA00022481"/>
    </source>
</evidence>
<proteinExistence type="inferred from homology"/>
<accession>A0A8J3HUJ1</accession>
<comment type="PTM">
    <text evidence="7">One or more lysine residues are methylated.</text>
</comment>
<keyword evidence="5 7" id="KW-0689">Ribosomal protein</keyword>
<evidence type="ECO:0000313" key="12">
    <source>
        <dbReference type="Proteomes" id="UP000637906"/>
    </source>
</evidence>
<gene>
    <name evidence="7 11" type="primary">rplK</name>
    <name evidence="11" type="ORF">sL5_02720</name>
</gene>
<name>A0A8J3HUJ1_9RICK</name>
<evidence type="ECO:0000313" key="11">
    <source>
        <dbReference type="EMBL" id="GHM59279.1"/>
    </source>
</evidence>
<evidence type="ECO:0000256" key="4">
    <source>
        <dbReference type="ARBA" id="ARBA00022884"/>
    </source>
</evidence>
<dbReference type="GO" id="GO:0003735">
    <property type="term" value="F:structural constituent of ribosome"/>
    <property type="evidence" value="ECO:0007669"/>
    <property type="project" value="InterPro"/>
</dbReference>
<evidence type="ECO:0000256" key="3">
    <source>
        <dbReference type="ARBA" id="ARBA00022730"/>
    </source>
</evidence>
<dbReference type="EMBL" id="BNGU01000007">
    <property type="protein sequence ID" value="GHM59279.1"/>
    <property type="molecule type" value="Genomic_DNA"/>
</dbReference>
<dbReference type="InterPro" id="IPR020785">
    <property type="entry name" value="Ribosomal_uL11_CS"/>
</dbReference>
<evidence type="ECO:0000259" key="9">
    <source>
        <dbReference type="Pfam" id="PF00298"/>
    </source>
</evidence>
<evidence type="ECO:0000256" key="6">
    <source>
        <dbReference type="ARBA" id="ARBA00023274"/>
    </source>
</evidence>
<dbReference type="Pfam" id="PF00298">
    <property type="entry name" value="Ribosomal_L11"/>
    <property type="match status" value="1"/>
</dbReference>
<dbReference type="SUPFAM" id="SSF54747">
    <property type="entry name" value="Ribosomal L11/L12e N-terminal domain"/>
    <property type="match status" value="1"/>
</dbReference>
<dbReference type="PANTHER" id="PTHR11661:SF1">
    <property type="entry name" value="LARGE RIBOSOMAL SUBUNIT PROTEIN UL11M"/>
    <property type="match status" value="1"/>
</dbReference>
<dbReference type="PROSITE" id="PS00359">
    <property type="entry name" value="RIBOSOMAL_L11"/>
    <property type="match status" value="1"/>
</dbReference>
<dbReference type="Proteomes" id="UP000637906">
    <property type="component" value="Unassembled WGS sequence"/>
</dbReference>
<keyword evidence="6 7" id="KW-0687">Ribonucleoprotein</keyword>
<dbReference type="InterPro" id="IPR020783">
    <property type="entry name" value="Ribosomal_uL11_C"/>
</dbReference>
<dbReference type="InterPro" id="IPR036769">
    <property type="entry name" value="Ribosomal_uL11_C_sf"/>
</dbReference>
<dbReference type="GO" id="GO:0015934">
    <property type="term" value="C:large ribosomal subunit"/>
    <property type="evidence" value="ECO:0007669"/>
    <property type="project" value="TreeGrafter"/>
</dbReference>
<keyword evidence="3 7" id="KW-0699">rRNA-binding</keyword>
<dbReference type="GO" id="GO:0006412">
    <property type="term" value="P:translation"/>
    <property type="evidence" value="ECO:0007669"/>
    <property type="project" value="UniProtKB-UniRule"/>
</dbReference>
<comment type="similarity">
    <text evidence="1 7 8">Belongs to the universal ribosomal protein uL11 family.</text>
</comment>
<sequence>MKSAIVTSRVKLSMNVGKAVPGPKIASVLGPRGIAIPKFCEAFNKMTGDSNKYKIGDSIAVRVIVYDNKSYDLFVNNAPAVSDLLKQATCLAKGTSDPGKKIVSKIDKSVLTDIAKRKMSDMKINKLKSALKMVLGTARSMGIEIEGLEED</sequence>